<dbReference type="Pfam" id="PF07715">
    <property type="entry name" value="Plug"/>
    <property type="match status" value="1"/>
</dbReference>
<dbReference type="GO" id="GO:0015344">
    <property type="term" value="F:siderophore uptake transmembrane transporter activity"/>
    <property type="evidence" value="ECO:0007669"/>
    <property type="project" value="TreeGrafter"/>
</dbReference>
<dbReference type="Gene3D" id="2.170.130.10">
    <property type="entry name" value="TonB-dependent receptor, plug domain"/>
    <property type="match status" value="1"/>
</dbReference>
<evidence type="ECO:0000259" key="11">
    <source>
        <dbReference type="Pfam" id="PF07715"/>
    </source>
</evidence>
<accession>A0AAD1NQC4</accession>
<keyword evidence="6 8" id="KW-0472">Membrane</keyword>
<dbReference type="Proteomes" id="UP000825078">
    <property type="component" value="Chromosome"/>
</dbReference>
<evidence type="ECO:0000313" key="13">
    <source>
        <dbReference type="Proteomes" id="UP000825078"/>
    </source>
</evidence>
<keyword evidence="5 10" id="KW-0732">Signal</keyword>
<evidence type="ECO:0000256" key="3">
    <source>
        <dbReference type="ARBA" id="ARBA00022452"/>
    </source>
</evidence>
<evidence type="ECO:0000313" key="12">
    <source>
        <dbReference type="EMBL" id="BCV46487.1"/>
    </source>
</evidence>
<evidence type="ECO:0000256" key="9">
    <source>
        <dbReference type="SAM" id="MobiDB-lite"/>
    </source>
</evidence>
<comment type="similarity">
    <text evidence="8">Belongs to the TonB-dependent receptor family.</text>
</comment>
<reference evidence="12" key="1">
    <citation type="submission" date="2021-05" db="EMBL/GenBank/DDBJ databases">
        <title>Molecular characterization for Shewanella algae harboring chromosomal blaOXA-55-like strains isolated from clinical and environment sample.</title>
        <authorList>
            <person name="Ohama Y."/>
            <person name="Aoki K."/>
            <person name="Harada S."/>
            <person name="Moriya K."/>
            <person name="Ishii Y."/>
            <person name="Tateda K."/>
        </authorList>
    </citation>
    <scope>NUCLEOTIDE SEQUENCE</scope>
    <source>
        <strain evidence="12">TUM17379</strain>
    </source>
</reference>
<keyword evidence="3 8" id="KW-1134">Transmembrane beta strand</keyword>
<dbReference type="GO" id="GO:0044718">
    <property type="term" value="P:siderophore transmembrane transport"/>
    <property type="evidence" value="ECO:0007669"/>
    <property type="project" value="TreeGrafter"/>
</dbReference>
<evidence type="ECO:0000256" key="6">
    <source>
        <dbReference type="ARBA" id="ARBA00023136"/>
    </source>
</evidence>
<feature type="compositionally biased region" description="Basic and acidic residues" evidence="9">
    <location>
        <begin position="51"/>
        <end position="70"/>
    </location>
</feature>
<dbReference type="GO" id="GO:0009279">
    <property type="term" value="C:cell outer membrane"/>
    <property type="evidence" value="ECO:0007669"/>
    <property type="project" value="UniProtKB-SubCell"/>
</dbReference>
<dbReference type="InterPro" id="IPR037066">
    <property type="entry name" value="Plug_dom_sf"/>
</dbReference>
<feature type="compositionally biased region" description="Polar residues" evidence="9">
    <location>
        <begin position="32"/>
        <end position="48"/>
    </location>
</feature>
<proteinExistence type="inferred from homology"/>
<feature type="signal peptide" evidence="10">
    <location>
        <begin position="1"/>
        <end position="28"/>
    </location>
</feature>
<protein>
    <recommendedName>
        <fullName evidence="11">TonB-dependent receptor plug domain-containing protein</fullName>
    </recommendedName>
</protein>
<dbReference type="PANTHER" id="PTHR30069">
    <property type="entry name" value="TONB-DEPENDENT OUTER MEMBRANE RECEPTOR"/>
    <property type="match status" value="1"/>
</dbReference>
<dbReference type="AlphaFoldDB" id="A0AAD1NQC4"/>
<comment type="subcellular location">
    <subcellularLocation>
        <location evidence="1 8">Cell outer membrane</location>
        <topology evidence="1 8">Multi-pass membrane protein</topology>
    </subcellularLocation>
</comment>
<dbReference type="PROSITE" id="PS52016">
    <property type="entry name" value="TONB_DEPENDENT_REC_3"/>
    <property type="match status" value="1"/>
</dbReference>
<keyword evidence="7 8" id="KW-0998">Cell outer membrane</keyword>
<evidence type="ECO:0000256" key="8">
    <source>
        <dbReference type="PROSITE-ProRule" id="PRU01360"/>
    </source>
</evidence>
<feature type="domain" description="TonB-dependent receptor plug" evidence="11">
    <location>
        <begin position="63"/>
        <end position="183"/>
    </location>
</feature>
<organism evidence="12 13">
    <name type="scientific">Shewanella algae</name>
    <dbReference type="NCBI Taxonomy" id="38313"/>
    <lineage>
        <taxon>Bacteria</taxon>
        <taxon>Pseudomonadati</taxon>
        <taxon>Pseudomonadota</taxon>
        <taxon>Gammaproteobacteria</taxon>
        <taxon>Alteromonadales</taxon>
        <taxon>Shewanellaceae</taxon>
        <taxon>Shewanella</taxon>
    </lineage>
</organism>
<evidence type="ECO:0000256" key="10">
    <source>
        <dbReference type="SAM" id="SignalP"/>
    </source>
</evidence>
<keyword evidence="2 8" id="KW-0813">Transport</keyword>
<gene>
    <name evidence="12" type="ORF">TUM17379_35050</name>
</gene>
<sequence>MVRFYMQYPAPSAVALAVAAVLFCAASGAETLNKQAPSSDESPETSAVVTVKDRADNGLDGKSTLDEQMIRRTPSADGNLSDLVKSNPAVRLEGLDEGFSGGEIKPSKISIYGAESEQTAFLIDGININNDLDPSSGLFDGSVGVLPGMSSEQAYFFDAAMLAGITVYDNNVPASLGGFTGGAVVADTLSYNGVNGGQLRYRTSRSSWTSQKVDPNINEFLQQARPEGGKAIYQPDFVKHSYSGQWQQGINDELGMVLAFGQRRSSIRQSRIMDAEGTVDSQDQSRRSDNLLLNLAWTPDPMTRIDWDWRYSAYSEGLFMGENIDNDFEDSHSALGSTLSLEREFSLGSLSLKAAYDSFEDERHSQSDTVLVISDADTGLDYQKGGYGDSRLKQRNLQLLADVSFKRLYWGDVSHSLETGLSFQQTDYDFYRPREVNQEVRLIMSGMEMPLDEQTVLAGSIDTRHRNSAAYLQDTIKFGSWQFRPGLRLEHDDYLDNLNLAPRLALNWDVVEGTRVDIGLNRYYGRSFASMKLADEILKLSQDHTRRYESIKDLKTPFSDELTLALHQNLGNLSLSGRYTLRDYRDRLVTHRSQVGSVKVDDYRNGEDYKVHVYTLQLNNIAPLTLGASQWEWSLAADWLETDRNDLDKAMNPDEAVMLDGAMMSRRQMEQKVNSSQEEWMVRLGLDMELPAWNITWGNKLYVKAPVRGYESVNSQAALEMYRSYDFGSHTQWDSRIRWEPQALGGEVYLQLDINNVLNQVRQYSLKANQNGEYGLYTPGRQFWLEVGYRF</sequence>
<feature type="region of interest" description="Disordered" evidence="9">
    <location>
        <begin position="32"/>
        <end position="79"/>
    </location>
</feature>
<evidence type="ECO:0000256" key="1">
    <source>
        <dbReference type="ARBA" id="ARBA00004571"/>
    </source>
</evidence>
<dbReference type="InterPro" id="IPR036942">
    <property type="entry name" value="Beta-barrel_TonB_sf"/>
</dbReference>
<dbReference type="Gene3D" id="2.40.170.20">
    <property type="entry name" value="TonB-dependent receptor, beta-barrel domain"/>
    <property type="match status" value="1"/>
</dbReference>
<evidence type="ECO:0000256" key="4">
    <source>
        <dbReference type="ARBA" id="ARBA00022692"/>
    </source>
</evidence>
<evidence type="ECO:0000256" key="2">
    <source>
        <dbReference type="ARBA" id="ARBA00022448"/>
    </source>
</evidence>
<keyword evidence="4 8" id="KW-0812">Transmembrane</keyword>
<dbReference type="InterPro" id="IPR039426">
    <property type="entry name" value="TonB-dep_rcpt-like"/>
</dbReference>
<dbReference type="SUPFAM" id="SSF56935">
    <property type="entry name" value="Porins"/>
    <property type="match status" value="1"/>
</dbReference>
<dbReference type="InterPro" id="IPR012910">
    <property type="entry name" value="Plug_dom"/>
</dbReference>
<name>A0AAD1NQC4_9GAMM</name>
<evidence type="ECO:0000256" key="7">
    <source>
        <dbReference type="ARBA" id="ARBA00023237"/>
    </source>
</evidence>
<evidence type="ECO:0000256" key="5">
    <source>
        <dbReference type="ARBA" id="ARBA00022729"/>
    </source>
</evidence>
<dbReference type="EMBL" id="AP024613">
    <property type="protein sequence ID" value="BCV46487.1"/>
    <property type="molecule type" value="Genomic_DNA"/>
</dbReference>
<dbReference type="PANTHER" id="PTHR30069:SF53">
    <property type="entry name" value="COLICIN I RECEPTOR-RELATED"/>
    <property type="match status" value="1"/>
</dbReference>
<feature type="chain" id="PRO_5041972550" description="TonB-dependent receptor plug domain-containing protein" evidence="10">
    <location>
        <begin position="29"/>
        <end position="791"/>
    </location>
</feature>